<dbReference type="PANTHER" id="PTHR43158:SF2">
    <property type="entry name" value="SKFA PEPTIDE EXPORT ATP-BINDING PROTEIN SKFE"/>
    <property type="match status" value="1"/>
</dbReference>
<dbReference type="Pfam" id="PF00005">
    <property type="entry name" value="ABC_tran"/>
    <property type="match status" value="1"/>
</dbReference>
<organism evidence="4 5">
    <name type="scientific">Brachybacterium aquaticum</name>
    <dbReference type="NCBI Taxonomy" id="1432564"/>
    <lineage>
        <taxon>Bacteria</taxon>
        <taxon>Bacillati</taxon>
        <taxon>Actinomycetota</taxon>
        <taxon>Actinomycetes</taxon>
        <taxon>Micrococcales</taxon>
        <taxon>Dermabacteraceae</taxon>
        <taxon>Brachybacterium</taxon>
    </lineage>
</organism>
<evidence type="ECO:0000259" key="3">
    <source>
        <dbReference type="PROSITE" id="PS50893"/>
    </source>
</evidence>
<evidence type="ECO:0000256" key="2">
    <source>
        <dbReference type="ARBA" id="ARBA00022840"/>
    </source>
</evidence>
<gene>
    <name evidence="4" type="ORF">HNR70_001953</name>
</gene>
<feature type="domain" description="ABC transporter" evidence="3">
    <location>
        <begin position="17"/>
        <end position="223"/>
    </location>
</feature>
<dbReference type="SUPFAM" id="SSF52540">
    <property type="entry name" value="P-loop containing nucleoside triphosphate hydrolases"/>
    <property type="match status" value="1"/>
</dbReference>
<name>A0A841AFU4_9MICO</name>
<dbReference type="GO" id="GO:0005524">
    <property type="term" value="F:ATP binding"/>
    <property type="evidence" value="ECO:0007669"/>
    <property type="project" value="UniProtKB-KW"/>
</dbReference>
<evidence type="ECO:0000313" key="5">
    <source>
        <dbReference type="Proteomes" id="UP000588158"/>
    </source>
</evidence>
<dbReference type="Gene3D" id="3.40.50.300">
    <property type="entry name" value="P-loop containing nucleotide triphosphate hydrolases"/>
    <property type="match status" value="1"/>
</dbReference>
<evidence type="ECO:0000313" key="4">
    <source>
        <dbReference type="EMBL" id="MBB5832140.1"/>
    </source>
</evidence>
<dbReference type="PANTHER" id="PTHR43158">
    <property type="entry name" value="SKFA PEPTIDE EXPORT ATP-BINDING PROTEIN SKFE"/>
    <property type="match status" value="1"/>
</dbReference>
<keyword evidence="2" id="KW-0067">ATP-binding</keyword>
<dbReference type="RefSeq" id="WP_184325508.1">
    <property type="nucleotide sequence ID" value="NZ_JACHLZ010000001.1"/>
</dbReference>
<sequence>MPRRRPSRSPETEHPLVRFDEVGVVRDGIVLLLEASGTVDAGETLAVTGPNGAGKTTLLRVLAGLWTPTAGTVRIAGREPDDRDRRVRADLAALIGPPQTARDLTVVEHLQFVGATWGTPADEARRKAEALLDRLTLSHLAMRFPHELSSGQTQLLALALTLARPGRVLLLDEPEQRLDEERLGLVIDLLRERTGAGTALVMATHSPRLVEELATSRLHLEEAAA</sequence>
<dbReference type="AlphaFoldDB" id="A0A841AFU4"/>
<dbReference type="Proteomes" id="UP000588158">
    <property type="component" value="Unassembled WGS sequence"/>
</dbReference>
<dbReference type="InterPro" id="IPR027417">
    <property type="entry name" value="P-loop_NTPase"/>
</dbReference>
<accession>A0A841AFU4</accession>
<protein>
    <submittedName>
        <fullName evidence="4">ABC-type multidrug transport system ATPase subunit</fullName>
    </submittedName>
</protein>
<keyword evidence="1" id="KW-0547">Nucleotide-binding</keyword>
<dbReference type="EMBL" id="JACHLZ010000001">
    <property type="protein sequence ID" value="MBB5832140.1"/>
    <property type="molecule type" value="Genomic_DNA"/>
</dbReference>
<dbReference type="InterPro" id="IPR003593">
    <property type="entry name" value="AAA+_ATPase"/>
</dbReference>
<reference evidence="4 5" key="1">
    <citation type="submission" date="2020-08" db="EMBL/GenBank/DDBJ databases">
        <title>Sequencing the genomes of 1000 actinobacteria strains.</title>
        <authorList>
            <person name="Klenk H.-P."/>
        </authorList>
    </citation>
    <scope>NUCLEOTIDE SEQUENCE [LARGE SCALE GENOMIC DNA]</scope>
    <source>
        <strain evidence="4 5">DSM 28796</strain>
    </source>
</reference>
<dbReference type="InterPro" id="IPR003439">
    <property type="entry name" value="ABC_transporter-like_ATP-bd"/>
</dbReference>
<dbReference type="GO" id="GO:0016887">
    <property type="term" value="F:ATP hydrolysis activity"/>
    <property type="evidence" value="ECO:0007669"/>
    <property type="project" value="InterPro"/>
</dbReference>
<comment type="caution">
    <text evidence="4">The sequence shown here is derived from an EMBL/GenBank/DDBJ whole genome shotgun (WGS) entry which is preliminary data.</text>
</comment>
<keyword evidence="5" id="KW-1185">Reference proteome</keyword>
<dbReference type="SMART" id="SM00382">
    <property type="entry name" value="AAA"/>
    <property type="match status" value="1"/>
</dbReference>
<dbReference type="PROSITE" id="PS50893">
    <property type="entry name" value="ABC_TRANSPORTER_2"/>
    <property type="match status" value="1"/>
</dbReference>
<evidence type="ECO:0000256" key="1">
    <source>
        <dbReference type="ARBA" id="ARBA00022741"/>
    </source>
</evidence>
<proteinExistence type="predicted"/>